<evidence type="ECO:0000256" key="1">
    <source>
        <dbReference type="ARBA" id="ARBA00022737"/>
    </source>
</evidence>
<dbReference type="Proteomes" id="UP001358417">
    <property type="component" value="Unassembled WGS sequence"/>
</dbReference>
<organism evidence="3 4">
    <name type="scientific">Exophiala bonariae</name>
    <dbReference type="NCBI Taxonomy" id="1690606"/>
    <lineage>
        <taxon>Eukaryota</taxon>
        <taxon>Fungi</taxon>
        <taxon>Dikarya</taxon>
        <taxon>Ascomycota</taxon>
        <taxon>Pezizomycotina</taxon>
        <taxon>Eurotiomycetes</taxon>
        <taxon>Chaetothyriomycetidae</taxon>
        <taxon>Chaetothyriales</taxon>
        <taxon>Herpotrichiellaceae</taxon>
        <taxon>Exophiala</taxon>
    </lineage>
</organism>
<dbReference type="GeneID" id="89971865"/>
<reference evidence="3 4" key="1">
    <citation type="submission" date="2023-08" db="EMBL/GenBank/DDBJ databases">
        <title>Black Yeasts Isolated from many extreme environments.</title>
        <authorList>
            <person name="Coleine C."/>
            <person name="Stajich J.E."/>
            <person name="Selbmann L."/>
        </authorList>
    </citation>
    <scope>NUCLEOTIDE SEQUENCE [LARGE SCALE GENOMIC DNA]</scope>
    <source>
        <strain evidence="3 4">CCFEE 5792</strain>
    </source>
</reference>
<dbReference type="AlphaFoldDB" id="A0AAV9NAH9"/>
<dbReference type="PANTHER" id="PTHR10039:SF5">
    <property type="entry name" value="NACHT DOMAIN-CONTAINING PROTEIN"/>
    <property type="match status" value="1"/>
</dbReference>
<evidence type="ECO:0000313" key="4">
    <source>
        <dbReference type="Proteomes" id="UP001358417"/>
    </source>
</evidence>
<dbReference type="PANTHER" id="PTHR10039">
    <property type="entry name" value="AMELOGENIN"/>
    <property type="match status" value="1"/>
</dbReference>
<dbReference type="InterPro" id="IPR056884">
    <property type="entry name" value="NPHP3-like_N"/>
</dbReference>
<keyword evidence="4" id="KW-1185">Reference proteome</keyword>
<evidence type="ECO:0000259" key="2">
    <source>
        <dbReference type="Pfam" id="PF24883"/>
    </source>
</evidence>
<sequence>MDPISAFAVAGNALQFVQLGTNIVVEASTYVRKGGSVEQQKLQDLTQQFFTSTEHLRQHLENDLDQLAGPGYKRALYLANRQCLDLSSDFIKFLDRTKLCGSGNPLQSELVSYRTRLEQVRANLTSSLLVYISVEGGTTSSLSQQINSLVEQLRLSNSIKQSVDQLATDLACVSIDQKNIRTALSDFSVKTDGKLVELSEALEKKLVPLSSTLVTIQDKLTQLQPLLNRDVVARQKAIESLFFEEVNDRRNQIKGAYGDTFQWVLEHNQRDPLLMGAYLDWLEGSVPSNMFWIRGKAGSGKSTLMRYLDDHIGKHVLDKAGLQRGN</sequence>
<proteinExistence type="predicted"/>
<feature type="domain" description="Nephrocystin 3-like N-terminal" evidence="2">
    <location>
        <begin position="260"/>
        <end position="313"/>
    </location>
</feature>
<dbReference type="Pfam" id="PF24883">
    <property type="entry name" value="NPHP3_N"/>
    <property type="match status" value="1"/>
</dbReference>
<accession>A0AAV9NAH9</accession>
<gene>
    <name evidence="3" type="ORF">LTR84_003682</name>
</gene>
<comment type="caution">
    <text evidence="3">The sequence shown here is derived from an EMBL/GenBank/DDBJ whole genome shotgun (WGS) entry which is preliminary data.</text>
</comment>
<dbReference type="RefSeq" id="XP_064704987.1">
    <property type="nucleotide sequence ID" value="XM_064847266.1"/>
</dbReference>
<evidence type="ECO:0000313" key="3">
    <source>
        <dbReference type="EMBL" id="KAK5050401.1"/>
    </source>
</evidence>
<dbReference type="EMBL" id="JAVRRD010000017">
    <property type="protein sequence ID" value="KAK5050401.1"/>
    <property type="molecule type" value="Genomic_DNA"/>
</dbReference>
<name>A0AAV9NAH9_9EURO</name>
<protein>
    <recommendedName>
        <fullName evidence="2">Nephrocystin 3-like N-terminal domain-containing protein</fullName>
    </recommendedName>
</protein>
<keyword evidence="1" id="KW-0677">Repeat</keyword>